<evidence type="ECO:0000313" key="2">
    <source>
        <dbReference type="Proteomes" id="UP000231081"/>
    </source>
</evidence>
<gene>
    <name evidence="1" type="ORF">COX09_01565</name>
</gene>
<evidence type="ECO:0000313" key="1">
    <source>
        <dbReference type="EMBL" id="PIP52451.1"/>
    </source>
</evidence>
<proteinExistence type="predicted"/>
<protein>
    <submittedName>
        <fullName evidence="1">Uncharacterized protein</fullName>
    </submittedName>
</protein>
<dbReference type="AlphaFoldDB" id="A0A2H0B499"/>
<organism evidence="1 2">
    <name type="scientific">Candidatus Beckwithbacteria bacterium CG23_combo_of_CG06-09_8_20_14_all_47_9</name>
    <dbReference type="NCBI Taxonomy" id="1974498"/>
    <lineage>
        <taxon>Bacteria</taxon>
        <taxon>Candidatus Beckwithiibacteriota</taxon>
    </lineage>
</organism>
<reference evidence="1 2" key="1">
    <citation type="submission" date="2017-09" db="EMBL/GenBank/DDBJ databases">
        <title>Depth-based differentiation of microbial function through sediment-hosted aquifers and enrichment of novel symbionts in the deep terrestrial subsurface.</title>
        <authorList>
            <person name="Probst A.J."/>
            <person name="Ladd B."/>
            <person name="Jarett J.K."/>
            <person name="Geller-Mcgrath D.E."/>
            <person name="Sieber C.M."/>
            <person name="Emerson J.B."/>
            <person name="Anantharaman K."/>
            <person name="Thomas B.C."/>
            <person name="Malmstrom R."/>
            <person name="Stieglmeier M."/>
            <person name="Klingl A."/>
            <person name="Woyke T."/>
            <person name="Ryan C.M."/>
            <person name="Banfield J.F."/>
        </authorList>
    </citation>
    <scope>NUCLEOTIDE SEQUENCE [LARGE SCALE GENOMIC DNA]</scope>
    <source>
        <strain evidence="1">CG23_combo_of_CG06-09_8_20_14_all_47_9</strain>
    </source>
</reference>
<dbReference type="Proteomes" id="UP000231081">
    <property type="component" value="Unassembled WGS sequence"/>
</dbReference>
<comment type="caution">
    <text evidence="1">The sequence shown here is derived from an EMBL/GenBank/DDBJ whole genome shotgun (WGS) entry which is preliminary data.</text>
</comment>
<sequence>MAKKEIEVLSNQANSLEQSTLIWLALDFRRQIEKAIDLLSQISVPYHQRDRLNELYQDIKALWHSGQELERKIDELND</sequence>
<accession>A0A2H0B499</accession>
<name>A0A2H0B499_9BACT</name>
<dbReference type="EMBL" id="PCSQ01000042">
    <property type="protein sequence ID" value="PIP52451.1"/>
    <property type="molecule type" value="Genomic_DNA"/>
</dbReference>